<dbReference type="EMBL" id="LPWH01000070">
    <property type="protein sequence ID" value="POR00999.1"/>
    <property type="molecule type" value="Genomic_DNA"/>
</dbReference>
<dbReference type="AlphaFoldDB" id="A0A2S4JN93"/>
<comment type="subcellular location">
    <subcellularLocation>
        <location evidence="1">Cell membrane</location>
        <topology evidence="1">Multi-pass membrane protein</topology>
    </subcellularLocation>
</comment>
<organism evidence="8 9">
    <name type="scientific">Alkalispirochaeta sphaeroplastigenens</name>
    <dbReference type="NCBI Taxonomy" id="1187066"/>
    <lineage>
        <taxon>Bacteria</taxon>
        <taxon>Pseudomonadati</taxon>
        <taxon>Spirochaetota</taxon>
        <taxon>Spirochaetia</taxon>
        <taxon>Spirochaetales</taxon>
        <taxon>Spirochaetaceae</taxon>
        <taxon>Alkalispirochaeta</taxon>
    </lineage>
</organism>
<feature type="transmembrane region" description="Helical" evidence="7">
    <location>
        <begin position="382"/>
        <end position="401"/>
    </location>
</feature>
<sequence>MKTFFSTRAASSGLNLSFVPALLRLAIPISLQHLLMTSLNLADTLMIGQLGEVQIGAIALANQIFFLLALFLFGVGSGSAVFSSQFWGSRDISGVRRAMGLSLLLGCAGALVFTAAGILIPRQLLSLFTPDQEVIREGTRYLRIVAVSYLFTAITMGYAHALRSVGDSRLPLLATAVSIGLNILGNYLLIFGIGIFPALGVRGAAIATAGARVLELAVILVVVYRRKGPVAASPGELLRFDRSFTRRFFGRATPVIFNEIFWSIGFTLYTVVFARMGTGHLAAYTISDTVGRLMLVLFIGSANATAILIGNRIGEGAHQGRLGYSSIDENPAQQIGMTLLKVLPLVSALVGLVVFFGVAPLVPRFFSVSPQVRTMVTQLMRAFALVMVAKVLNLHLIVGILRGGGDTSFALGVDVGFLWLVGVPAAFISGLLLGLPVHLVYLCIGLEEIGKLIMGINRVRSGRWINVLTDPGEVLLHAVPDPSDATGYPL</sequence>
<accession>A0A2S4JN93</accession>
<keyword evidence="2" id="KW-0813">Transport</keyword>
<evidence type="ECO:0000313" key="9">
    <source>
        <dbReference type="Proteomes" id="UP000237350"/>
    </source>
</evidence>
<dbReference type="NCBIfam" id="TIGR00797">
    <property type="entry name" value="matE"/>
    <property type="match status" value="1"/>
</dbReference>
<evidence type="ECO:0000256" key="7">
    <source>
        <dbReference type="SAM" id="Phobius"/>
    </source>
</evidence>
<dbReference type="PANTHER" id="PTHR42925">
    <property type="entry name" value="MULTIDRUG AND TOXIN EFFLUX PROTEIN MATE FAMILY"/>
    <property type="match status" value="1"/>
</dbReference>
<dbReference type="GO" id="GO:0042910">
    <property type="term" value="F:xenobiotic transmembrane transporter activity"/>
    <property type="evidence" value="ECO:0007669"/>
    <property type="project" value="InterPro"/>
</dbReference>
<dbReference type="GO" id="GO:0005886">
    <property type="term" value="C:plasma membrane"/>
    <property type="evidence" value="ECO:0007669"/>
    <property type="project" value="UniProtKB-SubCell"/>
</dbReference>
<evidence type="ECO:0000256" key="6">
    <source>
        <dbReference type="ARBA" id="ARBA00023136"/>
    </source>
</evidence>
<dbReference type="PANTHER" id="PTHR42925:SF2">
    <property type="entry name" value="NA+ DRIVEN MULTIDRUG EFFLUX PUMP"/>
    <property type="match status" value="1"/>
</dbReference>
<dbReference type="InterPro" id="IPR047135">
    <property type="entry name" value="YsiQ"/>
</dbReference>
<dbReference type="InterPro" id="IPR002528">
    <property type="entry name" value="MATE_fam"/>
</dbReference>
<keyword evidence="9" id="KW-1185">Reference proteome</keyword>
<name>A0A2S4JN93_9SPIO</name>
<gene>
    <name evidence="8" type="ORF">AU468_09030</name>
</gene>
<feature type="transmembrane region" description="Helical" evidence="7">
    <location>
        <begin position="103"/>
        <end position="121"/>
    </location>
</feature>
<keyword evidence="3" id="KW-1003">Cell membrane</keyword>
<evidence type="ECO:0000256" key="2">
    <source>
        <dbReference type="ARBA" id="ARBA00022448"/>
    </source>
</evidence>
<evidence type="ECO:0008006" key="10">
    <source>
        <dbReference type="Google" id="ProtNLM"/>
    </source>
</evidence>
<feature type="transmembrane region" description="Helical" evidence="7">
    <location>
        <begin position="248"/>
        <end position="273"/>
    </location>
</feature>
<keyword evidence="4 7" id="KW-0812">Transmembrane</keyword>
<feature type="transmembrane region" description="Helical" evidence="7">
    <location>
        <begin position="12"/>
        <end position="35"/>
    </location>
</feature>
<protein>
    <recommendedName>
        <fullName evidence="10">MATE family efflux transporter</fullName>
    </recommendedName>
</protein>
<evidence type="ECO:0000256" key="3">
    <source>
        <dbReference type="ARBA" id="ARBA00022475"/>
    </source>
</evidence>
<comment type="caution">
    <text evidence="8">The sequence shown here is derived from an EMBL/GenBank/DDBJ whole genome shotgun (WGS) entry which is preliminary data.</text>
</comment>
<evidence type="ECO:0000256" key="4">
    <source>
        <dbReference type="ARBA" id="ARBA00022692"/>
    </source>
</evidence>
<feature type="transmembrane region" description="Helical" evidence="7">
    <location>
        <begin position="293"/>
        <end position="311"/>
    </location>
</feature>
<dbReference type="PIRSF" id="PIRSF006603">
    <property type="entry name" value="DinF"/>
    <property type="match status" value="1"/>
</dbReference>
<feature type="transmembrane region" description="Helical" evidence="7">
    <location>
        <begin position="55"/>
        <end position="82"/>
    </location>
</feature>
<feature type="transmembrane region" description="Helical" evidence="7">
    <location>
        <begin position="342"/>
        <end position="362"/>
    </location>
</feature>
<feature type="transmembrane region" description="Helical" evidence="7">
    <location>
        <begin position="204"/>
        <end position="224"/>
    </location>
</feature>
<dbReference type="Proteomes" id="UP000237350">
    <property type="component" value="Unassembled WGS sequence"/>
</dbReference>
<dbReference type="Pfam" id="PF01554">
    <property type="entry name" value="MatE"/>
    <property type="match status" value="2"/>
</dbReference>
<keyword evidence="5 7" id="KW-1133">Transmembrane helix</keyword>
<keyword evidence="6 7" id="KW-0472">Membrane</keyword>
<evidence type="ECO:0000256" key="5">
    <source>
        <dbReference type="ARBA" id="ARBA00022989"/>
    </source>
</evidence>
<dbReference type="OrthoDB" id="9780160at2"/>
<proteinExistence type="predicted"/>
<dbReference type="InterPro" id="IPR048279">
    <property type="entry name" value="MdtK-like"/>
</dbReference>
<dbReference type="CDD" id="cd13134">
    <property type="entry name" value="MATE_like_8"/>
    <property type="match status" value="1"/>
</dbReference>
<feature type="transmembrane region" description="Helical" evidence="7">
    <location>
        <begin position="172"/>
        <end position="198"/>
    </location>
</feature>
<evidence type="ECO:0000313" key="8">
    <source>
        <dbReference type="EMBL" id="POR00999.1"/>
    </source>
</evidence>
<reference evidence="9" key="1">
    <citation type="submission" date="2015-12" db="EMBL/GenBank/DDBJ databases">
        <authorList>
            <person name="Lodha T.D."/>
            <person name="Chintalapati S."/>
            <person name="Chintalapati V.R."/>
            <person name="Sravanthi T."/>
        </authorList>
    </citation>
    <scope>NUCLEOTIDE SEQUENCE [LARGE SCALE GENOMIC DNA]</scope>
    <source>
        <strain evidence="9">JC133</strain>
    </source>
</reference>
<evidence type="ECO:0000256" key="1">
    <source>
        <dbReference type="ARBA" id="ARBA00004651"/>
    </source>
</evidence>
<feature type="transmembrane region" description="Helical" evidence="7">
    <location>
        <begin position="408"/>
        <end position="433"/>
    </location>
</feature>
<dbReference type="GO" id="GO:0015297">
    <property type="term" value="F:antiporter activity"/>
    <property type="evidence" value="ECO:0007669"/>
    <property type="project" value="InterPro"/>
</dbReference>
<dbReference type="RefSeq" id="WP_103680429.1">
    <property type="nucleotide sequence ID" value="NZ_LPWH01000070.1"/>
</dbReference>
<feature type="transmembrane region" description="Helical" evidence="7">
    <location>
        <begin position="141"/>
        <end position="160"/>
    </location>
</feature>